<sequence length="230" mass="26826">MSVSQPVLDGSSWQRRWRHLEKEVKKTTKKLKRLVVQVDLRRIFSSFMNFVRSLLTRVWVRMNKLKGKETGLGWDHEKGNIAASDEWWLKKIEMPSLNDVKIKELTLRPVEEDVDSVYVPSQPHTENIINQPFNIENNDTSILGPRKELWHDDFFLSTPPPVSKGVDGGGNGKDTNGPRKMGPTTVMHEKLDAILEVIISEKKTREVKREEIMIETLERREERQRKEMNN</sequence>
<reference evidence="3" key="1">
    <citation type="submission" date="2022-04" db="EMBL/GenBank/DDBJ databases">
        <title>Carnegiea gigantea Genome sequencing and assembly v2.</title>
        <authorList>
            <person name="Copetti D."/>
            <person name="Sanderson M.J."/>
            <person name="Burquez A."/>
            <person name="Wojciechowski M.F."/>
        </authorList>
    </citation>
    <scope>NUCLEOTIDE SEQUENCE</scope>
    <source>
        <strain evidence="3">SGP5-SGP5p</strain>
        <tissue evidence="3">Aerial part</tissue>
    </source>
</reference>
<feature type="coiled-coil region" evidence="1">
    <location>
        <begin position="200"/>
        <end position="227"/>
    </location>
</feature>
<proteinExistence type="predicted"/>
<evidence type="ECO:0000313" key="3">
    <source>
        <dbReference type="EMBL" id="KAJ8433522.1"/>
    </source>
</evidence>
<dbReference type="EMBL" id="JAKOGI010000532">
    <property type="protein sequence ID" value="KAJ8433522.1"/>
    <property type="molecule type" value="Genomic_DNA"/>
</dbReference>
<name>A0A9Q1JYU7_9CARY</name>
<keyword evidence="1" id="KW-0175">Coiled coil</keyword>
<accession>A0A9Q1JYU7</accession>
<dbReference type="Proteomes" id="UP001153076">
    <property type="component" value="Unassembled WGS sequence"/>
</dbReference>
<dbReference type="AlphaFoldDB" id="A0A9Q1JYU7"/>
<feature type="region of interest" description="Disordered" evidence="2">
    <location>
        <begin position="160"/>
        <end position="184"/>
    </location>
</feature>
<organism evidence="3 4">
    <name type="scientific">Carnegiea gigantea</name>
    <dbReference type="NCBI Taxonomy" id="171969"/>
    <lineage>
        <taxon>Eukaryota</taxon>
        <taxon>Viridiplantae</taxon>
        <taxon>Streptophyta</taxon>
        <taxon>Embryophyta</taxon>
        <taxon>Tracheophyta</taxon>
        <taxon>Spermatophyta</taxon>
        <taxon>Magnoliopsida</taxon>
        <taxon>eudicotyledons</taxon>
        <taxon>Gunneridae</taxon>
        <taxon>Pentapetalae</taxon>
        <taxon>Caryophyllales</taxon>
        <taxon>Cactineae</taxon>
        <taxon>Cactaceae</taxon>
        <taxon>Cactoideae</taxon>
        <taxon>Echinocereeae</taxon>
        <taxon>Carnegiea</taxon>
    </lineage>
</organism>
<gene>
    <name evidence="3" type="ORF">Cgig2_006669</name>
</gene>
<comment type="caution">
    <text evidence="3">The sequence shown here is derived from an EMBL/GenBank/DDBJ whole genome shotgun (WGS) entry which is preliminary data.</text>
</comment>
<protein>
    <recommendedName>
        <fullName evidence="5">Myb/SANT-like domain-containing protein</fullName>
    </recommendedName>
</protein>
<evidence type="ECO:0000313" key="4">
    <source>
        <dbReference type="Proteomes" id="UP001153076"/>
    </source>
</evidence>
<evidence type="ECO:0008006" key="5">
    <source>
        <dbReference type="Google" id="ProtNLM"/>
    </source>
</evidence>
<evidence type="ECO:0000256" key="1">
    <source>
        <dbReference type="SAM" id="Coils"/>
    </source>
</evidence>
<keyword evidence="4" id="KW-1185">Reference proteome</keyword>
<evidence type="ECO:0000256" key="2">
    <source>
        <dbReference type="SAM" id="MobiDB-lite"/>
    </source>
</evidence>